<dbReference type="STRING" id="32264.T1KVK9"/>
<comment type="subcellular location">
    <subcellularLocation>
        <location evidence="2">Membrane</location>
        <topology evidence="2">Multi-pass membrane protein</topology>
    </subcellularLocation>
</comment>
<dbReference type="GO" id="GO:0046872">
    <property type="term" value="F:metal ion binding"/>
    <property type="evidence" value="ECO:0007669"/>
    <property type="project" value="UniProtKB-KW"/>
</dbReference>
<feature type="transmembrane region" description="Helical" evidence="12">
    <location>
        <begin position="198"/>
        <end position="219"/>
    </location>
</feature>
<dbReference type="InterPro" id="IPR003780">
    <property type="entry name" value="COX15/CtaA_fam"/>
</dbReference>
<protein>
    <recommendedName>
        <fullName evidence="15">Cytochrome c oxidase assembly protein COX15</fullName>
    </recommendedName>
</protein>
<keyword evidence="8" id="KW-0350">Heme biosynthesis</keyword>
<evidence type="ECO:0000256" key="10">
    <source>
        <dbReference type="ARBA" id="ARBA00044501"/>
    </source>
</evidence>
<feature type="transmembrane region" description="Helical" evidence="12">
    <location>
        <begin position="160"/>
        <end position="178"/>
    </location>
</feature>
<dbReference type="GO" id="GO:0016653">
    <property type="term" value="F:oxidoreductase activity, acting on NAD(P)H, heme protein as acceptor"/>
    <property type="evidence" value="ECO:0007669"/>
    <property type="project" value="TreeGrafter"/>
</dbReference>
<sequence>MLRSGTSGLVRSNFLRNRIISRRSTTITPPAEPYSKFIGPRDRKRVGKWLLCVAGASFGTVVIGGITRITRSGLSMVDWHPFREFPPFTRARWEAEFEKYKQFPEFKLENHDMTLEQFKKIWWVEYLHRTMGRVTGLTFAIPFGYFVLTRTFPFQLMKKLYCIGGLLLCQGYLGWYMVKSGLEEETAKKYSHPHVSHYRLAAHLGTAFVFYSLVLSTAFELLLPPQMVSITPKHLLFRKCLIGLTGLVFVTAISGAFVAGLEAGLVYNSWPKMADRWIPTDINTKYPWYKNVTENPTTAQFDHRLLAHTVVLSVLALWLYSRRLNLPPRSRLAMNIFLGAAAAQTTLGIVTLLTYVPKPLASLHQAGALGLLSSAIWATHESKLFRLIPK</sequence>
<feature type="transmembrane region" description="Helical" evidence="12">
    <location>
        <begin position="303"/>
        <end position="320"/>
    </location>
</feature>
<dbReference type="HOGENOM" id="CLU_017627_0_1_1"/>
<feature type="transmembrane region" description="Helical" evidence="12">
    <location>
        <begin position="332"/>
        <end position="356"/>
    </location>
</feature>
<keyword evidence="3 12" id="KW-0812">Transmembrane</keyword>
<proteinExistence type="predicted"/>
<dbReference type="InterPro" id="IPR023754">
    <property type="entry name" value="HemeA_Synthase_type2"/>
</dbReference>
<dbReference type="GO" id="GO:0006784">
    <property type="term" value="P:heme A biosynthetic process"/>
    <property type="evidence" value="ECO:0007669"/>
    <property type="project" value="InterPro"/>
</dbReference>
<keyword evidence="7" id="KW-0408">Iron</keyword>
<dbReference type="AlphaFoldDB" id="T1KVK9"/>
<comment type="catalytic activity">
    <reaction evidence="11">
        <text>Fe(II)-heme o + 2 A + H2O = Fe(II)-heme a + 2 AH2</text>
        <dbReference type="Rhea" id="RHEA:63388"/>
        <dbReference type="ChEBI" id="CHEBI:13193"/>
        <dbReference type="ChEBI" id="CHEBI:15377"/>
        <dbReference type="ChEBI" id="CHEBI:17499"/>
        <dbReference type="ChEBI" id="CHEBI:60530"/>
        <dbReference type="ChEBI" id="CHEBI:61715"/>
        <dbReference type="EC" id="1.17.99.9"/>
    </reaction>
    <physiologicalReaction direction="left-to-right" evidence="11">
        <dbReference type="Rhea" id="RHEA:63389"/>
    </physiologicalReaction>
</comment>
<dbReference type="Pfam" id="PF02628">
    <property type="entry name" value="COX15-CtaA"/>
    <property type="match status" value="1"/>
</dbReference>
<dbReference type="EnsemblMetazoa" id="tetur23g01030.1">
    <property type="protein sequence ID" value="tetur23g01030.1"/>
    <property type="gene ID" value="tetur23g01030"/>
</dbReference>
<comment type="cofactor">
    <cofactor evidence="1">
        <name>heme b</name>
        <dbReference type="ChEBI" id="CHEBI:60344"/>
    </cofactor>
</comment>
<name>T1KVK9_TETUR</name>
<dbReference type="eggNOG" id="KOG2725">
    <property type="taxonomic scope" value="Eukaryota"/>
</dbReference>
<evidence type="ECO:0000256" key="7">
    <source>
        <dbReference type="ARBA" id="ARBA00023004"/>
    </source>
</evidence>
<evidence type="ECO:0000256" key="3">
    <source>
        <dbReference type="ARBA" id="ARBA00022692"/>
    </source>
</evidence>
<dbReference type="Proteomes" id="UP000015104">
    <property type="component" value="Unassembled WGS sequence"/>
</dbReference>
<evidence type="ECO:0000256" key="11">
    <source>
        <dbReference type="ARBA" id="ARBA00048044"/>
    </source>
</evidence>
<evidence type="ECO:0008006" key="15">
    <source>
        <dbReference type="Google" id="ProtNLM"/>
    </source>
</evidence>
<evidence type="ECO:0000256" key="4">
    <source>
        <dbReference type="ARBA" id="ARBA00022723"/>
    </source>
</evidence>
<evidence type="ECO:0000256" key="6">
    <source>
        <dbReference type="ARBA" id="ARBA00023002"/>
    </source>
</evidence>
<evidence type="ECO:0000256" key="2">
    <source>
        <dbReference type="ARBA" id="ARBA00004141"/>
    </source>
</evidence>
<reference evidence="14" key="1">
    <citation type="submission" date="2011-08" db="EMBL/GenBank/DDBJ databases">
        <authorList>
            <person name="Rombauts S."/>
        </authorList>
    </citation>
    <scope>NUCLEOTIDE SEQUENCE</scope>
    <source>
        <strain evidence="14">London</strain>
    </source>
</reference>
<feature type="transmembrane region" description="Helical" evidence="12">
    <location>
        <begin position="49"/>
        <end position="69"/>
    </location>
</feature>
<evidence type="ECO:0000256" key="5">
    <source>
        <dbReference type="ARBA" id="ARBA00022989"/>
    </source>
</evidence>
<organism evidence="13 14">
    <name type="scientific">Tetranychus urticae</name>
    <name type="common">Two-spotted spider mite</name>
    <dbReference type="NCBI Taxonomy" id="32264"/>
    <lineage>
        <taxon>Eukaryota</taxon>
        <taxon>Metazoa</taxon>
        <taxon>Ecdysozoa</taxon>
        <taxon>Arthropoda</taxon>
        <taxon>Chelicerata</taxon>
        <taxon>Arachnida</taxon>
        <taxon>Acari</taxon>
        <taxon>Acariformes</taxon>
        <taxon>Trombidiformes</taxon>
        <taxon>Prostigmata</taxon>
        <taxon>Eleutherengona</taxon>
        <taxon>Raphignathae</taxon>
        <taxon>Tetranychoidea</taxon>
        <taxon>Tetranychidae</taxon>
        <taxon>Tetranychus</taxon>
    </lineage>
</organism>
<evidence type="ECO:0000256" key="1">
    <source>
        <dbReference type="ARBA" id="ARBA00001970"/>
    </source>
</evidence>
<dbReference type="GO" id="GO:0120547">
    <property type="term" value="F:heme A synthase activity"/>
    <property type="evidence" value="ECO:0007669"/>
    <property type="project" value="UniProtKB-EC"/>
</dbReference>
<evidence type="ECO:0000256" key="12">
    <source>
        <dbReference type="SAM" id="Phobius"/>
    </source>
</evidence>
<evidence type="ECO:0000313" key="14">
    <source>
        <dbReference type="Proteomes" id="UP000015104"/>
    </source>
</evidence>
<dbReference type="PANTHER" id="PTHR23289">
    <property type="entry name" value="CYTOCHROME C OXIDASE ASSEMBLY PROTEIN COX15"/>
    <property type="match status" value="1"/>
</dbReference>
<feature type="transmembrane region" description="Helical" evidence="12">
    <location>
        <begin position="240"/>
        <end position="261"/>
    </location>
</feature>
<evidence type="ECO:0000256" key="9">
    <source>
        <dbReference type="ARBA" id="ARBA00023136"/>
    </source>
</evidence>
<keyword evidence="5 12" id="KW-1133">Transmembrane helix</keyword>
<dbReference type="GO" id="GO:0005743">
    <property type="term" value="C:mitochondrial inner membrane"/>
    <property type="evidence" value="ECO:0007669"/>
    <property type="project" value="TreeGrafter"/>
</dbReference>
<keyword evidence="14" id="KW-1185">Reference proteome</keyword>
<comment type="pathway">
    <text evidence="10">Porphyrin-containing compound metabolism; heme A biosynthesis; heme A from heme O: step 1/1.</text>
</comment>
<keyword evidence="4" id="KW-0479">Metal-binding</keyword>
<dbReference type="EMBL" id="CAEY01000613">
    <property type="status" value="NOT_ANNOTATED_CDS"/>
    <property type="molecule type" value="Genomic_DNA"/>
</dbReference>
<keyword evidence="6" id="KW-0560">Oxidoreductase</keyword>
<keyword evidence="9 12" id="KW-0472">Membrane</keyword>
<dbReference type="PANTHER" id="PTHR23289:SF2">
    <property type="entry name" value="CYTOCHROME C OXIDASE ASSEMBLY PROTEIN COX15 HOMOLOG"/>
    <property type="match status" value="1"/>
</dbReference>
<evidence type="ECO:0000256" key="8">
    <source>
        <dbReference type="ARBA" id="ARBA00023133"/>
    </source>
</evidence>
<feature type="transmembrane region" description="Helical" evidence="12">
    <location>
        <begin position="130"/>
        <end position="148"/>
    </location>
</feature>
<accession>T1KVK9</accession>
<reference evidence="13" key="2">
    <citation type="submission" date="2015-06" db="UniProtKB">
        <authorList>
            <consortium name="EnsemblMetazoa"/>
        </authorList>
    </citation>
    <scope>IDENTIFICATION</scope>
</reference>
<evidence type="ECO:0000313" key="13">
    <source>
        <dbReference type="EnsemblMetazoa" id="tetur23g01030.1"/>
    </source>
</evidence>